<sequence>MHIAQAVRITLQRSRSRSDDNRGARRQGCFGICSEIGGSKFFVTICLALIVVSAVFCIGLFEATRLTTHVLRSPCTITATELVDVGTCTMCDGELPANCEVHPVTTARLSVNLRHRHSQ</sequence>
<keyword evidence="1" id="KW-0812">Transmembrane</keyword>
<feature type="transmembrane region" description="Helical" evidence="1">
    <location>
        <begin position="41"/>
        <end position="61"/>
    </location>
</feature>
<dbReference type="AlphaFoldDB" id="A0A813E0L9"/>
<proteinExistence type="predicted"/>
<gene>
    <name evidence="2" type="ORF">PGLA1383_LOCUS10983</name>
</gene>
<organism evidence="2 3">
    <name type="scientific">Polarella glacialis</name>
    <name type="common">Dinoflagellate</name>
    <dbReference type="NCBI Taxonomy" id="89957"/>
    <lineage>
        <taxon>Eukaryota</taxon>
        <taxon>Sar</taxon>
        <taxon>Alveolata</taxon>
        <taxon>Dinophyceae</taxon>
        <taxon>Suessiales</taxon>
        <taxon>Suessiaceae</taxon>
        <taxon>Polarella</taxon>
    </lineage>
</organism>
<keyword evidence="1" id="KW-1133">Transmembrane helix</keyword>
<feature type="non-terminal residue" evidence="2">
    <location>
        <position position="119"/>
    </location>
</feature>
<keyword evidence="3" id="KW-1185">Reference proteome</keyword>
<dbReference type="Proteomes" id="UP000654075">
    <property type="component" value="Unassembled WGS sequence"/>
</dbReference>
<reference evidence="2" key="1">
    <citation type="submission" date="2021-02" db="EMBL/GenBank/DDBJ databases">
        <authorList>
            <person name="Dougan E. K."/>
            <person name="Rhodes N."/>
            <person name="Thang M."/>
            <person name="Chan C."/>
        </authorList>
    </citation>
    <scope>NUCLEOTIDE SEQUENCE</scope>
</reference>
<dbReference type="EMBL" id="CAJNNV010005611">
    <property type="protein sequence ID" value="CAE8592328.1"/>
    <property type="molecule type" value="Genomic_DNA"/>
</dbReference>
<accession>A0A813E0L9</accession>
<keyword evidence="1" id="KW-0472">Membrane</keyword>
<name>A0A813E0L9_POLGL</name>
<evidence type="ECO:0000313" key="2">
    <source>
        <dbReference type="EMBL" id="CAE8592328.1"/>
    </source>
</evidence>
<comment type="caution">
    <text evidence="2">The sequence shown here is derived from an EMBL/GenBank/DDBJ whole genome shotgun (WGS) entry which is preliminary data.</text>
</comment>
<evidence type="ECO:0000256" key="1">
    <source>
        <dbReference type="SAM" id="Phobius"/>
    </source>
</evidence>
<evidence type="ECO:0000313" key="3">
    <source>
        <dbReference type="Proteomes" id="UP000654075"/>
    </source>
</evidence>
<protein>
    <submittedName>
        <fullName evidence="2">Uncharacterized protein</fullName>
    </submittedName>
</protein>